<name>A0A1B6DMW3_9HEMI</name>
<keyword evidence="1" id="KW-0732">Signal</keyword>
<proteinExistence type="predicted"/>
<evidence type="ECO:0000256" key="1">
    <source>
        <dbReference type="SAM" id="SignalP"/>
    </source>
</evidence>
<evidence type="ECO:0000313" key="2">
    <source>
        <dbReference type="EMBL" id="JAS27031.1"/>
    </source>
</evidence>
<gene>
    <name evidence="2" type="ORF">g.3350</name>
</gene>
<accession>A0A1B6DMW3</accession>
<dbReference type="EMBL" id="GEDC01010267">
    <property type="protein sequence ID" value="JAS27031.1"/>
    <property type="molecule type" value="Transcribed_RNA"/>
</dbReference>
<dbReference type="AlphaFoldDB" id="A0A1B6DMW3"/>
<organism evidence="2">
    <name type="scientific">Clastoptera arizonana</name>
    <name type="common">Arizona spittle bug</name>
    <dbReference type="NCBI Taxonomy" id="38151"/>
    <lineage>
        <taxon>Eukaryota</taxon>
        <taxon>Metazoa</taxon>
        <taxon>Ecdysozoa</taxon>
        <taxon>Arthropoda</taxon>
        <taxon>Hexapoda</taxon>
        <taxon>Insecta</taxon>
        <taxon>Pterygota</taxon>
        <taxon>Neoptera</taxon>
        <taxon>Paraneoptera</taxon>
        <taxon>Hemiptera</taxon>
        <taxon>Auchenorrhyncha</taxon>
        <taxon>Cercopoidea</taxon>
        <taxon>Clastopteridae</taxon>
        <taxon>Clastoptera</taxon>
    </lineage>
</organism>
<protein>
    <submittedName>
        <fullName evidence="2">Uncharacterized protein</fullName>
    </submittedName>
</protein>
<feature type="signal peptide" evidence="1">
    <location>
        <begin position="1"/>
        <end position="20"/>
    </location>
</feature>
<sequence length="193" mass="22606">MYVMFCSSLIFCSLLKIILGGNGSAVNEMEEIPSTVTPEMNTKYKAIEKVVDQVLIELRRATTNESRYDALAKYLEVHIPFLHLAQQMAQEKKYQCFHADKKFPILFEMIAKFEKMKDADFPTRFRELLLLCRELGFLIEAYDYNLAMDVNNELNIDLFHEIHLLFDRFIPQDPNDVPAEIFDYKQIVGFDQM</sequence>
<reference evidence="2" key="1">
    <citation type="submission" date="2015-12" db="EMBL/GenBank/DDBJ databases">
        <title>De novo transcriptome assembly of four potential Pierce s Disease insect vectors from Arizona vineyards.</title>
        <authorList>
            <person name="Tassone E.E."/>
        </authorList>
    </citation>
    <scope>NUCLEOTIDE SEQUENCE</scope>
</reference>
<feature type="chain" id="PRO_5008581383" evidence="1">
    <location>
        <begin position="21"/>
        <end position="193"/>
    </location>
</feature>